<evidence type="ECO:0000256" key="1">
    <source>
        <dbReference type="ARBA" id="ARBA00022527"/>
    </source>
</evidence>
<evidence type="ECO:0008006" key="11">
    <source>
        <dbReference type="Google" id="ProtNLM"/>
    </source>
</evidence>
<keyword evidence="3" id="KW-0808">Transferase</keyword>
<keyword evidence="2" id="KW-0597">Phosphoprotein</keyword>
<dbReference type="Gene3D" id="3.30.200.20">
    <property type="entry name" value="Phosphorylase Kinase, domain 1"/>
    <property type="match status" value="1"/>
</dbReference>
<accession>X6MI33</accession>
<dbReference type="AlphaFoldDB" id="X6MI33"/>
<evidence type="ECO:0000256" key="6">
    <source>
        <dbReference type="ARBA" id="ARBA00022840"/>
    </source>
</evidence>
<evidence type="ECO:0000256" key="4">
    <source>
        <dbReference type="ARBA" id="ARBA00022741"/>
    </source>
</evidence>
<dbReference type="PANTHER" id="PTHR24351">
    <property type="entry name" value="RIBOSOMAL PROTEIN S6 KINASE"/>
    <property type="match status" value="1"/>
</dbReference>
<keyword evidence="4" id="KW-0547">Nucleotide-binding</keyword>
<keyword evidence="5" id="KW-0418">Kinase</keyword>
<dbReference type="PROSITE" id="PS50011">
    <property type="entry name" value="PROTEIN_KINASE_DOM"/>
    <property type="match status" value="1"/>
</dbReference>
<keyword evidence="6" id="KW-0067">ATP-binding</keyword>
<dbReference type="InterPro" id="IPR000719">
    <property type="entry name" value="Prot_kinase_dom"/>
</dbReference>
<dbReference type="Pfam" id="PF00069">
    <property type="entry name" value="Pkinase"/>
    <property type="match status" value="1"/>
</dbReference>
<sequence length="204" mass="23574">KIQGRRGKKKKNHIYAHIVLSLKKTCFFAPEIVRNEGHSKPVDWWSLGILLYELCVGIPPFYSENIHEMYRKIQEAPLLFPPSLSKEFVFVCFYFSFVVATCDAFELQLLVRDTNKRLGSSDNDFKDIQEHPFFEDIDWDQLYNKKITPPYKPPIKGGDDDTSLFDKEFTQEAVVDTHADAPVLAKDAKAFTEFTFVPKESALE</sequence>
<dbReference type="Gene3D" id="1.10.510.10">
    <property type="entry name" value="Transferase(Phosphotransferase) domain 1"/>
    <property type="match status" value="1"/>
</dbReference>
<evidence type="ECO:0000256" key="2">
    <source>
        <dbReference type="ARBA" id="ARBA00022553"/>
    </source>
</evidence>
<evidence type="ECO:0000256" key="5">
    <source>
        <dbReference type="ARBA" id="ARBA00022777"/>
    </source>
</evidence>
<dbReference type="PROSITE" id="PS51285">
    <property type="entry name" value="AGC_KINASE_CTER"/>
    <property type="match status" value="1"/>
</dbReference>
<organism evidence="9 10">
    <name type="scientific">Reticulomyxa filosa</name>
    <dbReference type="NCBI Taxonomy" id="46433"/>
    <lineage>
        <taxon>Eukaryota</taxon>
        <taxon>Sar</taxon>
        <taxon>Rhizaria</taxon>
        <taxon>Retaria</taxon>
        <taxon>Foraminifera</taxon>
        <taxon>Monothalamids</taxon>
        <taxon>Reticulomyxidae</taxon>
        <taxon>Reticulomyxa</taxon>
    </lineage>
</organism>
<reference evidence="9 10" key="1">
    <citation type="journal article" date="2013" name="Curr. Biol.">
        <title>The Genome of the Foraminiferan Reticulomyxa filosa.</title>
        <authorList>
            <person name="Glockner G."/>
            <person name="Hulsmann N."/>
            <person name="Schleicher M."/>
            <person name="Noegel A.A."/>
            <person name="Eichinger L."/>
            <person name="Gallinger C."/>
            <person name="Pawlowski J."/>
            <person name="Sierra R."/>
            <person name="Euteneuer U."/>
            <person name="Pillet L."/>
            <person name="Moustafa A."/>
            <person name="Platzer M."/>
            <person name="Groth M."/>
            <person name="Szafranski K."/>
            <person name="Schliwa M."/>
        </authorList>
    </citation>
    <scope>NUCLEOTIDE SEQUENCE [LARGE SCALE GENOMIC DNA]</scope>
</reference>
<dbReference type="Pfam" id="PF00433">
    <property type="entry name" value="Pkinase_C"/>
    <property type="match status" value="1"/>
</dbReference>
<dbReference type="SMART" id="SM00133">
    <property type="entry name" value="S_TK_X"/>
    <property type="match status" value="1"/>
</dbReference>
<dbReference type="InterPro" id="IPR017892">
    <property type="entry name" value="Pkinase_C"/>
</dbReference>
<dbReference type="InterPro" id="IPR000961">
    <property type="entry name" value="AGC-kinase_C"/>
</dbReference>
<dbReference type="GO" id="GO:0004674">
    <property type="term" value="F:protein serine/threonine kinase activity"/>
    <property type="evidence" value="ECO:0007669"/>
    <property type="project" value="UniProtKB-KW"/>
</dbReference>
<gene>
    <name evidence="9" type="ORF">RFI_24284</name>
</gene>
<protein>
    <recommendedName>
        <fullName evidence="11">AGC-kinase C-terminal domain-containing protein</fullName>
    </recommendedName>
</protein>
<evidence type="ECO:0000256" key="3">
    <source>
        <dbReference type="ARBA" id="ARBA00022679"/>
    </source>
</evidence>
<proteinExistence type="predicted"/>
<evidence type="ECO:0000313" key="10">
    <source>
        <dbReference type="Proteomes" id="UP000023152"/>
    </source>
</evidence>
<comment type="caution">
    <text evidence="9">The sequence shown here is derived from an EMBL/GenBank/DDBJ whole genome shotgun (WGS) entry which is preliminary data.</text>
</comment>
<feature type="domain" description="Protein kinase" evidence="7">
    <location>
        <begin position="1"/>
        <end position="134"/>
    </location>
</feature>
<evidence type="ECO:0000259" key="8">
    <source>
        <dbReference type="PROSITE" id="PS51285"/>
    </source>
</evidence>
<keyword evidence="10" id="KW-1185">Reference proteome</keyword>
<dbReference type="OrthoDB" id="63267at2759"/>
<dbReference type="SUPFAM" id="SSF56112">
    <property type="entry name" value="Protein kinase-like (PK-like)"/>
    <property type="match status" value="1"/>
</dbReference>
<feature type="non-terminal residue" evidence="9">
    <location>
        <position position="1"/>
    </location>
</feature>
<dbReference type="GO" id="GO:0005524">
    <property type="term" value="F:ATP binding"/>
    <property type="evidence" value="ECO:0007669"/>
    <property type="project" value="UniProtKB-KW"/>
</dbReference>
<dbReference type="Proteomes" id="UP000023152">
    <property type="component" value="Unassembled WGS sequence"/>
</dbReference>
<dbReference type="EMBL" id="ASPP01020838">
    <property type="protein sequence ID" value="ETO13092.1"/>
    <property type="molecule type" value="Genomic_DNA"/>
</dbReference>
<dbReference type="InterPro" id="IPR011009">
    <property type="entry name" value="Kinase-like_dom_sf"/>
</dbReference>
<name>X6MI33_RETFI</name>
<evidence type="ECO:0000313" key="9">
    <source>
        <dbReference type="EMBL" id="ETO13092.1"/>
    </source>
</evidence>
<evidence type="ECO:0000259" key="7">
    <source>
        <dbReference type="PROSITE" id="PS50011"/>
    </source>
</evidence>
<keyword evidence="1" id="KW-0723">Serine/threonine-protein kinase</keyword>
<feature type="domain" description="AGC-kinase C-terminal" evidence="8">
    <location>
        <begin position="135"/>
        <end position="204"/>
    </location>
</feature>